<evidence type="ECO:0000313" key="1">
    <source>
        <dbReference type="EMBL" id="KAJ1672835.1"/>
    </source>
</evidence>
<name>A0ACC1HBU0_9FUNG</name>
<accession>A0ACC1HBU0</accession>
<reference evidence="1" key="1">
    <citation type="submission" date="2022-06" db="EMBL/GenBank/DDBJ databases">
        <title>Phylogenomic reconstructions and comparative analyses of Kickxellomycotina fungi.</title>
        <authorList>
            <person name="Reynolds N.K."/>
            <person name="Stajich J.E."/>
            <person name="Barry K."/>
            <person name="Grigoriev I.V."/>
            <person name="Crous P."/>
            <person name="Smith M.E."/>
        </authorList>
    </citation>
    <scope>NUCLEOTIDE SEQUENCE</scope>
    <source>
        <strain evidence="1">RSA 2271</strain>
    </source>
</reference>
<evidence type="ECO:0000313" key="2">
    <source>
        <dbReference type="Proteomes" id="UP001145114"/>
    </source>
</evidence>
<comment type="caution">
    <text evidence="1">The sequence shown here is derived from an EMBL/GenBank/DDBJ whole genome shotgun (WGS) entry which is preliminary data.</text>
</comment>
<keyword evidence="2" id="KW-1185">Reference proteome</keyword>
<protein>
    <submittedName>
        <fullName evidence="1">Uncharacterized protein</fullName>
    </submittedName>
</protein>
<dbReference type="EMBL" id="JAMZIH010007755">
    <property type="protein sequence ID" value="KAJ1672835.1"/>
    <property type="molecule type" value="Genomic_DNA"/>
</dbReference>
<gene>
    <name evidence="1" type="ORF">EV182_006398</name>
</gene>
<sequence length="301" mass="33908">MGGGAPHIDDRKVRAVEAIANAAFDGGLEDYLTAKERALLEKPYQTWGQDDFDQGMHWESFGVLQWLLGRQHKIPHYFANFDRASLFQATGVMPANPSTIDAFVNSYMSAQAHHLLDTSRLRHEVAVAEAWNWRARVQVVMDLRDQILEEAAAKAGRKLEQGPPEEEDEARVVDRIMAEKRVPRSLRRMVRDLDQVVRTATGRAIERSLIENSADDDFGITVELKPEEVRAGGQRETVLPYSKLDSKVHDSLRRISEARLFAFAWAVSKLEDWDIEHMAELGSIGPIGSIWAPDDDHGDSP</sequence>
<proteinExistence type="predicted"/>
<dbReference type="Proteomes" id="UP001145114">
    <property type="component" value="Unassembled WGS sequence"/>
</dbReference>
<organism evidence="1 2">
    <name type="scientific">Spiromyces aspiralis</name>
    <dbReference type="NCBI Taxonomy" id="68401"/>
    <lineage>
        <taxon>Eukaryota</taxon>
        <taxon>Fungi</taxon>
        <taxon>Fungi incertae sedis</taxon>
        <taxon>Zoopagomycota</taxon>
        <taxon>Kickxellomycotina</taxon>
        <taxon>Kickxellomycetes</taxon>
        <taxon>Kickxellales</taxon>
        <taxon>Kickxellaceae</taxon>
        <taxon>Spiromyces</taxon>
    </lineage>
</organism>